<keyword evidence="1" id="KW-0732">Signal</keyword>
<organism evidence="2 3">
    <name type="scientific">Clonorchis sinensis</name>
    <name type="common">Chinese liver fluke</name>
    <dbReference type="NCBI Taxonomy" id="79923"/>
    <lineage>
        <taxon>Eukaryota</taxon>
        <taxon>Metazoa</taxon>
        <taxon>Spiralia</taxon>
        <taxon>Lophotrochozoa</taxon>
        <taxon>Platyhelminthes</taxon>
        <taxon>Trematoda</taxon>
        <taxon>Digenea</taxon>
        <taxon>Opisthorchiida</taxon>
        <taxon>Opisthorchiata</taxon>
        <taxon>Opisthorchiidae</taxon>
        <taxon>Clonorchis</taxon>
    </lineage>
</organism>
<sequence>MLHSAELICIMLGGVCVPAMLTQANVRRKKAGTISADQLGDHVRTNTIIVVNSMMGYQASFRFTPLATFLTLEPHESLLCIGWNCLNEIIHNKDRSKIESLSDAGYPIYRGYSKTSPNNRNS</sequence>
<evidence type="ECO:0000313" key="3">
    <source>
        <dbReference type="Proteomes" id="UP000008909"/>
    </source>
</evidence>
<feature type="signal peptide" evidence="1">
    <location>
        <begin position="1"/>
        <end position="24"/>
    </location>
</feature>
<reference key="2">
    <citation type="submission" date="2011-10" db="EMBL/GenBank/DDBJ databases">
        <title>The genome and transcriptome sequence of Clonorchis sinensis provide insights into the carcinogenic liver fluke.</title>
        <authorList>
            <person name="Wang X."/>
            <person name="Huang Y."/>
            <person name="Chen W."/>
            <person name="Liu H."/>
            <person name="Guo L."/>
            <person name="Chen Y."/>
            <person name="Luo F."/>
            <person name="Zhou W."/>
            <person name="Sun J."/>
            <person name="Mao Q."/>
            <person name="Liang P."/>
            <person name="Zhou C."/>
            <person name="Tian Y."/>
            <person name="Men J."/>
            <person name="Lv X."/>
            <person name="Huang L."/>
            <person name="Zhou J."/>
            <person name="Hu Y."/>
            <person name="Li R."/>
            <person name="Zhang F."/>
            <person name="Lei H."/>
            <person name="Li X."/>
            <person name="Hu X."/>
            <person name="Liang C."/>
            <person name="Xu J."/>
            <person name="Wu Z."/>
            <person name="Yu X."/>
        </authorList>
    </citation>
    <scope>NUCLEOTIDE SEQUENCE</scope>
    <source>
        <strain>Henan</strain>
    </source>
</reference>
<feature type="chain" id="PRO_5003506415" evidence="1">
    <location>
        <begin position="25"/>
        <end position="122"/>
    </location>
</feature>
<accession>G7YSZ9</accession>
<evidence type="ECO:0000313" key="2">
    <source>
        <dbReference type="EMBL" id="GAA56079.1"/>
    </source>
</evidence>
<reference evidence="2" key="1">
    <citation type="journal article" date="2011" name="Genome Biol.">
        <title>The draft genome of the carcinogenic human liver fluke Clonorchis sinensis.</title>
        <authorList>
            <person name="Wang X."/>
            <person name="Chen W."/>
            <person name="Huang Y."/>
            <person name="Sun J."/>
            <person name="Men J."/>
            <person name="Liu H."/>
            <person name="Luo F."/>
            <person name="Guo L."/>
            <person name="Lv X."/>
            <person name="Deng C."/>
            <person name="Zhou C."/>
            <person name="Fan Y."/>
            <person name="Li X."/>
            <person name="Huang L."/>
            <person name="Hu Y."/>
            <person name="Liang C."/>
            <person name="Hu X."/>
            <person name="Xu J."/>
            <person name="Yu X."/>
        </authorList>
    </citation>
    <scope>NUCLEOTIDE SEQUENCE [LARGE SCALE GENOMIC DNA]</scope>
    <source>
        <strain evidence="2">Henan</strain>
    </source>
</reference>
<evidence type="ECO:0000256" key="1">
    <source>
        <dbReference type="SAM" id="SignalP"/>
    </source>
</evidence>
<dbReference type="EMBL" id="DF144151">
    <property type="protein sequence ID" value="GAA56079.1"/>
    <property type="molecule type" value="Genomic_DNA"/>
</dbReference>
<dbReference type="Proteomes" id="UP000008909">
    <property type="component" value="Unassembled WGS sequence"/>
</dbReference>
<proteinExistence type="predicted"/>
<dbReference type="AlphaFoldDB" id="G7YSZ9"/>
<protein>
    <submittedName>
        <fullName evidence="2">Uncharacterized protein</fullName>
    </submittedName>
</protein>
<keyword evidence="3" id="KW-1185">Reference proteome</keyword>
<gene>
    <name evidence="2" type="ORF">CLF_109847</name>
</gene>
<name>G7YSZ9_CLOSI</name>